<feature type="chain" id="PRO_5004581207" evidence="1">
    <location>
        <begin position="29"/>
        <end position="106"/>
    </location>
</feature>
<organism evidence="2 3">
    <name type="scientific">Tetranychus urticae</name>
    <name type="common">Two-spotted spider mite</name>
    <dbReference type="NCBI Taxonomy" id="32264"/>
    <lineage>
        <taxon>Eukaryota</taxon>
        <taxon>Metazoa</taxon>
        <taxon>Ecdysozoa</taxon>
        <taxon>Arthropoda</taxon>
        <taxon>Chelicerata</taxon>
        <taxon>Arachnida</taxon>
        <taxon>Acari</taxon>
        <taxon>Acariformes</taxon>
        <taxon>Trombidiformes</taxon>
        <taxon>Prostigmata</taxon>
        <taxon>Eleutherengona</taxon>
        <taxon>Raphignathae</taxon>
        <taxon>Tetranychoidea</taxon>
        <taxon>Tetranychidae</taxon>
        <taxon>Tetranychus</taxon>
    </lineage>
</organism>
<sequence length="106" mass="12229">MIIFGKSVTNLWITFFLCIALCYQIANGDQKCRVPRYIACKKGDTYYGRLCVRQCSRKGVCVPCEYITDEYEGPKAIKYYINLCKQHYPDSESFVAPISQCWVSVD</sequence>
<evidence type="ECO:0000313" key="2">
    <source>
        <dbReference type="EnsemblMetazoa" id="tetur08g02400.1"/>
    </source>
</evidence>
<feature type="signal peptide" evidence="1">
    <location>
        <begin position="1"/>
        <end position="28"/>
    </location>
</feature>
<evidence type="ECO:0000313" key="3">
    <source>
        <dbReference type="Proteomes" id="UP000015104"/>
    </source>
</evidence>
<keyword evidence="3" id="KW-1185">Reference proteome</keyword>
<dbReference type="EnsemblMetazoa" id="tetur08g02400.1">
    <property type="protein sequence ID" value="tetur08g02400.1"/>
    <property type="gene ID" value="tetur08g02400"/>
</dbReference>
<dbReference type="AlphaFoldDB" id="T1KB05"/>
<dbReference type="Proteomes" id="UP000015104">
    <property type="component" value="Unassembled WGS sequence"/>
</dbReference>
<keyword evidence="1" id="KW-0732">Signal</keyword>
<reference evidence="3" key="1">
    <citation type="submission" date="2011-08" db="EMBL/GenBank/DDBJ databases">
        <authorList>
            <person name="Rombauts S."/>
        </authorList>
    </citation>
    <scope>NUCLEOTIDE SEQUENCE</scope>
    <source>
        <strain evidence="3">London</strain>
    </source>
</reference>
<name>T1KB05_TETUR</name>
<accession>T1KB05</accession>
<evidence type="ECO:0000256" key="1">
    <source>
        <dbReference type="SAM" id="SignalP"/>
    </source>
</evidence>
<dbReference type="HOGENOM" id="CLU_2226526_0_0_1"/>
<proteinExistence type="predicted"/>
<reference evidence="2" key="2">
    <citation type="submission" date="2015-06" db="UniProtKB">
        <authorList>
            <consortium name="EnsemblMetazoa"/>
        </authorList>
    </citation>
    <scope>IDENTIFICATION</scope>
</reference>
<protein>
    <submittedName>
        <fullName evidence="2">Uncharacterized protein</fullName>
    </submittedName>
</protein>
<dbReference type="EMBL" id="CAEY01001943">
    <property type="status" value="NOT_ANNOTATED_CDS"/>
    <property type="molecule type" value="Genomic_DNA"/>
</dbReference>